<name>A0AAV0FRC5_9ASTE</name>
<dbReference type="InterPro" id="IPR029058">
    <property type="entry name" value="AB_hydrolase_fold"/>
</dbReference>
<dbReference type="SUPFAM" id="SSF53474">
    <property type="entry name" value="alpha/beta-Hydrolases"/>
    <property type="match status" value="1"/>
</dbReference>
<feature type="chain" id="PRO_5043976013" description="Serine carboxypeptidase-like 45" evidence="2">
    <location>
        <begin position="22"/>
        <end position="457"/>
    </location>
</feature>
<evidence type="ECO:0008006" key="5">
    <source>
        <dbReference type="Google" id="ProtNLM"/>
    </source>
</evidence>
<dbReference type="GO" id="GO:0004185">
    <property type="term" value="F:serine-type carboxypeptidase activity"/>
    <property type="evidence" value="ECO:0007669"/>
    <property type="project" value="InterPro"/>
</dbReference>
<sequence length="457" mass="50856">MGALQFKLFSALCSICLIANAELINYLPGQPKKVTFKQYSGYIVTDEEYGRSLFYYFAEAQSKHALTLPLTIWLGGANGCSSAGNAIFTENGPFRPTKDGKLITNAYSWNVASNMLYVDSPIGTGFSFSDTSSDYTNWNQTMTVNENMKFLLKWFEKFPQYKISDLYLAGDGSGGFLVPQFGALVLEYNKKTDTPVNLKGLALGNLGLGTPGLAHDDYLWYHGAISEELYIMLKTVCSSVKQINESQHGNMSRDCQKVSDMLDEEIGEDFNMESFLMPKCVSSNSIASEDIIGDPCLSQNTLDYLNQPEVTKALHVNKKRSPKHWDICEGQLECRKSAYLIKNFGALARLLERHIRLLLYSGDQDVLNPVVETRKFAQMLAKELQLITLQKNRPWYDGSQVAGWSEGFGKLKEGINVTYLTFASMRGGSHFAPSTSPSKALKLFKAFLEGSSPAIII</sequence>
<evidence type="ECO:0000256" key="1">
    <source>
        <dbReference type="ARBA" id="ARBA00009431"/>
    </source>
</evidence>
<dbReference type="Gene3D" id="3.40.50.11320">
    <property type="match status" value="1"/>
</dbReference>
<dbReference type="Pfam" id="PF00450">
    <property type="entry name" value="Peptidase_S10"/>
    <property type="match status" value="1"/>
</dbReference>
<proteinExistence type="inferred from homology"/>
<protein>
    <recommendedName>
        <fullName evidence="5">Serine carboxypeptidase-like 45</fullName>
    </recommendedName>
</protein>
<dbReference type="Gene3D" id="3.40.50.1820">
    <property type="entry name" value="alpha/beta hydrolase"/>
    <property type="match status" value="1"/>
</dbReference>
<dbReference type="PRINTS" id="PR00724">
    <property type="entry name" value="CRBOXYPTASEC"/>
</dbReference>
<gene>
    <name evidence="3" type="ORF">CEPIT_LOCUS36595</name>
</gene>
<reference evidence="3" key="1">
    <citation type="submission" date="2022-07" db="EMBL/GenBank/DDBJ databases">
        <authorList>
            <person name="Macas J."/>
            <person name="Novak P."/>
            <person name="Neumann P."/>
        </authorList>
    </citation>
    <scope>NUCLEOTIDE SEQUENCE</scope>
</reference>
<dbReference type="GO" id="GO:0006508">
    <property type="term" value="P:proteolysis"/>
    <property type="evidence" value="ECO:0007669"/>
    <property type="project" value="InterPro"/>
</dbReference>
<evidence type="ECO:0000313" key="4">
    <source>
        <dbReference type="Proteomes" id="UP001152523"/>
    </source>
</evidence>
<comment type="caution">
    <text evidence="3">The sequence shown here is derived from an EMBL/GenBank/DDBJ whole genome shotgun (WGS) entry which is preliminary data.</text>
</comment>
<dbReference type="AlphaFoldDB" id="A0AAV0FRC5"/>
<dbReference type="Gene3D" id="6.10.250.940">
    <property type="match status" value="1"/>
</dbReference>
<keyword evidence="4" id="KW-1185">Reference proteome</keyword>
<keyword evidence="2" id="KW-0732">Signal</keyword>
<dbReference type="GO" id="GO:0005773">
    <property type="term" value="C:vacuole"/>
    <property type="evidence" value="ECO:0007669"/>
    <property type="project" value="TreeGrafter"/>
</dbReference>
<accession>A0AAV0FRC5</accession>
<evidence type="ECO:0000256" key="2">
    <source>
        <dbReference type="SAM" id="SignalP"/>
    </source>
</evidence>
<feature type="signal peptide" evidence="2">
    <location>
        <begin position="1"/>
        <end position="21"/>
    </location>
</feature>
<dbReference type="EMBL" id="CAMAPF010001005">
    <property type="protein sequence ID" value="CAH9138169.1"/>
    <property type="molecule type" value="Genomic_DNA"/>
</dbReference>
<dbReference type="InterPro" id="IPR001563">
    <property type="entry name" value="Peptidase_S10"/>
</dbReference>
<dbReference type="PANTHER" id="PTHR11802">
    <property type="entry name" value="SERINE PROTEASE FAMILY S10 SERINE CARBOXYPEPTIDASE"/>
    <property type="match status" value="1"/>
</dbReference>
<dbReference type="PANTHER" id="PTHR11802:SF349">
    <property type="entry name" value="SERINE CARBOXYPEPTIDASE-LIKE 46"/>
    <property type="match status" value="1"/>
</dbReference>
<evidence type="ECO:0000313" key="3">
    <source>
        <dbReference type="EMBL" id="CAH9138169.1"/>
    </source>
</evidence>
<dbReference type="Proteomes" id="UP001152523">
    <property type="component" value="Unassembled WGS sequence"/>
</dbReference>
<comment type="similarity">
    <text evidence="1">Belongs to the peptidase S10 family.</text>
</comment>
<organism evidence="3 4">
    <name type="scientific">Cuscuta epithymum</name>
    <dbReference type="NCBI Taxonomy" id="186058"/>
    <lineage>
        <taxon>Eukaryota</taxon>
        <taxon>Viridiplantae</taxon>
        <taxon>Streptophyta</taxon>
        <taxon>Embryophyta</taxon>
        <taxon>Tracheophyta</taxon>
        <taxon>Spermatophyta</taxon>
        <taxon>Magnoliopsida</taxon>
        <taxon>eudicotyledons</taxon>
        <taxon>Gunneridae</taxon>
        <taxon>Pentapetalae</taxon>
        <taxon>asterids</taxon>
        <taxon>lamiids</taxon>
        <taxon>Solanales</taxon>
        <taxon>Convolvulaceae</taxon>
        <taxon>Cuscuteae</taxon>
        <taxon>Cuscuta</taxon>
        <taxon>Cuscuta subgen. Cuscuta</taxon>
    </lineage>
</organism>